<dbReference type="InterPro" id="IPR012337">
    <property type="entry name" value="RNaseH-like_sf"/>
</dbReference>
<dbReference type="RefSeq" id="WP_090173572.1">
    <property type="nucleotide sequence ID" value="NZ_FOFB01000047.1"/>
</dbReference>
<proteinExistence type="predicted"/>
<accession>A0A1H9PDV6</accession>
<dbReference type="GO" id="GO:0015074">
    <property type="term" value="P:DNA integration"/>
    <property type="evidence" value="ECO:0007669"/>
    <property type="project" value="InterPro"/>
</dbReference>
<evidence type="ECO:0000259" key="2">
    <source>
        <dbReference type="PROSITE" id="PS50994"/>
    </source>
</evidence>
<dbReference type="GO" id="GO:0003676">
    <property type="term" value="F:nucleic acid binding"/>
    <property type="evidence" value="ECO:0007669"/>
    <property type="project" value="InterPro"/>
</dbReference>
<dbReference type="InParanoid" id="A0A1H9PDV6"/>
<dbReference type="InterPro" id="IPR025948">
    <property type="entry name" value="HTH-like_dom"/>
</dbReference>
<dbReference type="PANTHER" id="PTHR47515:SF1">
    <property type="entry name" value="BLR2054 PROTEIN"/>
    <property type="match status" value="1"/>
</dbReference>
<dbReference type="STRING" id="478744.SAMN05444359_1476"/>
<keyword evidence="4" id="KW-1185">Reference proteome</keyword>
<protein>
    <submittedName>
        <fullName evidence="3">Transposase InsO and inactivated derivatives</fullName>
    </submittedName>
</protein>
<dbReference type="Gene3D" id="3.30.420.10">
    <property type="entry name" value="Ribonuclease H-like superfamily/Ribonuclease H"/>
    <property type="match status" value="1"/>
</dbReference>
<feature type="region of interest" description="Disordered" evidence="1">
    <location>
        <begin position="280"/>
        <end position="309"/>
    </location>
</feature>
<dbReference type="InterPro" id="IPR036397">
    <property type="entry name" value="RNaseH_sf"/>
</dbReference>
<evidence type="ECO:0000313" key="4">
    <source>
        <dbReference type="Proteomes" id="UP000199021"/>
    </source>
</evidence>
<gene>
    <name evidence="3" type="ORF">SAMN05444359_1476</name>
</gene>
<dbReference type="PROSITE" id="PS50994">
    <property type="entry name" value="INTEGRASE"/>
    <property type="match status" value="1"/>
</dbReference>
<dbReference type="PANTHER" id="PTHR47515">
    <property type="entry name" value="LOW CALCIUM RESPONSE LOCUS PROTEIN T"/>
    <property type="match status" value="1"/>
</dbReference>
<dbReference type="AlphaFoldDB" id="A0A1H9PDV6"/>
<organism evidence="3 4">
    <name type="scientific">Neolewinella agarilytica</name>
    <dbReference type="NCBI Taxonomy" id="478744"/>
    <lineage>
        <taxon>Bacteria</taxon>
        <taxon>Pseudomonadati</taxon>
        <taxon>Bacteroidota</taxon>
        <taxon>Saprospiria</taxon>
        <taxon>Saprospirales</taxon>
        <taxon>Lewinellaceae</taxon>
        <taxon>Neolewinella</taxon>
    </lineage>
</organism>
<dbReference type="OrthoDB" id="9815231at2"/>
<dbReference type="Pfam" id="PF13276">
    <property type="entry name" value="HTH_21"/>
    <property type="match status" value="1"/>
</dbReference>
<dbReference type="SUPFAM" id="SSF53098">
    <property type="entry name" value="Ribonuclease H-like"/>
    <property type="match status" value="1"/>
</dbReference>
<sequence length="309" mass="35932">MSQRPNAEVVERIEDIQGDDDLRCGYKRMGAQLELQGYQINPKKVYRLMKQGGLLLKRFRSERGPYVTHRCARPDKPLTLLEMDIKMFWVEEYRRYAYVLTIIDTFTRVGLHWSVGYSMKWTAVRSAWEAVIEDHLQPADMLAKGFDIEVRSDNGPQFLATRLREFFAENHLCQVYTHPYTPQENGHVESFHAIIGLALRHDTFWTLEQLEIRLTIFYEKYNNSRVHSAVAMLPPSLFWDIWKEGKVTARKNKRGKLIFKLTVPRYLINSPLKLEAGLRSKGHKKEKQLPQSAPQANAGKQQNPTPAVC</sequence>
<feature type="compositionally biased region" description="Polar residues" evidence="1">
    <location>
        <begin position="289"/>
        <end position="309"/>
    </location>
</feature>
<reference evidence="4" key="1">
    <citation type="submission" date="2016-10" db="EMBL/GenBank/DDBJ databases">
        <authorList>
            <person name="Varghese N."/>
            <person name="Submissions S."/>
        </authorList>
    </citation>
    <scope>NUCLEOTIDE SEQUENCE [LARGE SCALE GENOMIC DNA]</scope>
    <source>
        <strain evidence="4">DSM 24740</strain>
    </source>
</reference>
<evidence type="ECO:0000313" key="3">
    <source>
        <dbReference type="EMBL" id="SER46351.1"/>
    </source>
</evidence>
<evidence type="ECO:0000256" key="1">
    <source>
        <dbReference type="SAM" id="MobiDB-lite"/>
    </source>
</evidence>
<dbReference type="Pfam" id="PF00665">
    <property type="entry name" value="rve"/>
    <property type="match status" value="1"/>
</dbReference>
<feature type="domain" description="Integrase catalytic" evidence="2">
    <location>
        <begin position="73"/>
        <end position="242"/>
    </location>
</feature>
<dbReference type="EMBL" id="FOFB01000047">
    <property type="protein sequence ID" value="SER46351.1"/>
    <property type="molecule type" value="Genomic_DNA"/>
</dbReference>
<dbReference type="Proteomes" id="UP000199021">
    <property type="component" value="Unassembled WGS sequence"/>
</dbReference>
<name>A0A1H9PDV6_9BACT</name>
<dbReference type="InterPro" id="IPR001584">
    <property type="entry name" value="Integrase_cat-core"/>
</dbReference>